<dbReference type="Proteomes" id="UP001172102">
    <property type="component" value="Unassembled WGS sequence"/>
</dbReference>
<dbReference type="EMBL" id="JAUKUA010000004">
    <property type="protein sequence ID" value="KAK0714730.1"/>
    <property type="molecule type" value="Genomic_DNA"/>
</dbReference>
<keyword evidence="3" id="KW-1185">Reference proteome</keyword>
<dbReference type="AlphaFoldDB" id="A0AA40AF84"/>
<evidence type="ECO:0000256" key="1">
    <source>
        <dbReference type="SAM" id="MobiDB-lite"/>
    </source>
</evidence>
<name>A0AA40AF84_9PEZI</name>
<accession>A0AA40AF84</accession>
<organism evidence="2 3">
    <name type="scientific">Lasiosphaeris hirsuta</name>
    <dbReference type="NCBI Taxonomy" id="260670"/>
    <lineage>
        <taxon>Eukaryota</taxon>
        <taxon>Fungi</taxon>
        <taxon>Dikarya</taxon>
        <taxon>Ascomycota</taxon>
        <taxon>Pezizomycotina</taxon>
        <taxon>Sordariomycetes</taxon>
        <taxon>Sordariomycetidae</taxon>
        <taxon>Sordariales</taxon>
        <taxon>Lasiosphaeriaceae</taxon>
        <taxon>Lasiosphaeris</taxon>
    </lineage>
</organism>
<evidence type="ECO:0000313" key="3">
    <source>
        <dbReference type="Proteomes" id="UP001172102"/>
    </source>
</evidence>
<feature type="region of interest" description="Disordered" evidence="1">
    <location>
        <begin position="20"/>
        <end position="55"/>
    </location>
</feature>
<protein>
    <submittedName>
        <fullName evidence="2">Uncharacterized protein</fullName>
    </submittedName>
</protein>
<sequence>MPHEIREQLYAEEAQYVERQRKQGASQAGYPPINITNVMPAQTPQTSTPESGGLLSCDHSAQLGILGL</sequence>
<gene>
    <name evidence="2" type="ORF">B0H67DRAFT_578928</name>
</gene>
<proteinExistence type="predicted"/>
<feature type="compositionally biased region" description="Polar residues" evidence="1">
    <location>
        <begin position="34"/>
        <end position="50"/>
    </location>
</feature>
<evidence type="ECO:0000313" key="2">
    <source>
        <dbReference type="EMBL" id="KAK0714730.1"/>
    </source>
</evidence>
<comment type="caution">
    <text evidence="2">The sequence shown here is derived from an EMBL/GenBank/DDBJ whole genome shotgun (WGS) entry which is preliminary data.</text>
</comment>
<reference evidence="2" key="1">
    <citation type="submission" date="2023-06" db="EMBL/GenBank/DDBJ databases">
        <title>Genome-scale phylogeny and comparative genomics of the fungal order Sordariales.</title>
        <authorList>
            <consortium name="Lawrence Berkeley National Laboratory"/>
            <person name="Hensen N."/>
            <person name="Bonometti L."/>
            <person name="Westerberg I."/>
            <person name="Brannstrom I.O."/>
            <person name="Guillou S."/>
            <person name="Cros-Aarteil S."/>
            <person name="Calhoun S."/>
            <person name="Haridas S."/>
            <person name="Kuo A."/>
            <person name="Mondo S."/>
            <person name="Pangilinan J."/>
            <person name="Riley R."/>
            <person name="Labutti K."/>
            <person name="Andreopoulos B."/>
            <person name="Lipzen A."/>
            <person name="Chen C."/>
            <person name="Yanf M."/>
            <person name="Daum C."/>
            <person name="Ng V."/>
            <person name="Clum A."/>
            <person name="Steindorff A."/>
            <person name="Ohm R."/>
            <person name="Martin F."/>
            <person name="Silar P."/>
            <person name="Natvig D."/>
            <person name="Lalanne C."/>
            <person name="Gautier V."/>
            <person name="Ament-Velasquez S.L."/>
            <person name="Kruys A."/>
            <person name="Hutchinson M.I."/>
            <person name="Powell A.J."/>
            <person name="Barry K."/>
            <person name="Miller A.N."/>
            <person name="Grigoriev I.V."/>
            <person name="Debuchy R."/>
            <person name="Gladieux P."/>
            <person name="Thoren M.H."/>
            <person name="Johannesson H."/>
        </authorList>
    </citation>
    <scope>NUCLEOTIDE SEQUENCE</scope>
    <source>
        <strain evidence="2">SMH4607-1</strain>
    </source>
</reference>